<dbReference type="AlphaFoldDB" id="A0A9N8YLG7"/>
<feature type="compositionally biased region" description="Polar residues" evidence="2">
    <location>
        <begin position="654"/>
        <end position="681"/>
    </location>
</feature>
<organism evidence="3 4">
    <name type="scientific">Ambispora gerdemannii</name>
    <dbReference type="NCBI Taxonomy" id="144530"/>
    <lineage>
        <taxon>Eukaryota</taxon>
        <taxon>Fungi</taxon>
        <taxon>Fungi incertae sedis</taxon>
        <taxon>Mucoromycota</taxon>
        <taxon>Glomeromycotina</taxon>
        <taxon>Glomeromycetes</taxon>
        <taxon>Archaeosporales</taxon>
        <taxon>Ambisporaceae</taxon>
        <taxon>Ambispora</taxon>
    </lineage>
</organism>
<name>A0A9N8YLG7_9GLOM</name>
<dbReference type="OrthoDB" id="2138242at2759"/>
<feature type="compositionally biased region" description="Polar residues" evidence="2">
    <location>
        <begin position="253"/>
        <end position="275"/>
    </location>
</feature>
<feature type="compositionally biased region" description="Polar residues" evidence="2">
    <location>
        <begin position="374"/>
        <end position="395"/>
    </location>
</feature>
<accession>A0A9N8YLG7</accession>
<feature type="compositionally biased region" description="Low complexity" evidence="2">
    <location>
        <begin position="425"/>
        <end position="436"/>
    </location>
</feature>
<feature type="region of interest" description="Disordered" evidence="2">
    <location>
        <begin position="374"/>
        <end position="459"/>
    </location>
</feature>
<dbReference type="EMBL" id="CAJVPL010000037">
    <property type="protein sequence ID" value="CAG8436935.1"/>
    <property type="molecule type" value="Genomic_DNA"/>
</dbReference>
<feature type="compositionally biased region" description="Low complexity" evidence="2">
    <location>
        <begin position="276"/>
        <end position="297"/>
    </location>
</feature>
<evidence type="ECO:0000256" key="2">
    <source>
        <dbReference type="SAM" id="MobiDB-lite"/>
    </source>
</evidence>
<comment type="caution">
    <text evidence="3">The sequence shown here is derived from an EMBL/GenBank/DDBJ whole genome shotgun (WGS) entry which is preliminary data.</text>
</comment>
<feature type="coiled-coil region" evidence="1">
    <location>
        <begin position="329"/>
        <end position="358"/>
    </location>
</feature>
<feature type="coiled-coil region" evidence="1">
    <location>
        <begin position="593"/>
        <end position="620"/>
    </location>
</feature>
<feature type="compositionally biased region" description="Polar residues" evidence="2">
    <location>
        <begin position="415"/>
        <end position="424"/>
    </location>
</feature>
<feature type="region of interest" description="Disordered" evidence="2">
    <location>
        <begin position="503"/>
        <end position="533"/>
    </location>
</feature>
<protein>
    <submittedName>
        <fullName evidence="3">7630_t:CDS:1</fullName>
    </submittedName>
</protein>
<proteinExistence type="predicted"/>
<evidence type="ECO:0000313" key="3">
    <source>
        <dbReference type="EMBL" id="CAG8436935.1"/>
    </source>
</evidence>
<gene>
    <name evidence="3" type="ORF">AGERDE_LOCUS719</name>
</gene>
<keyword evidence="4" id="KW-1185">Reference proteome</keyword>
<evidence type="ECO:0000313" key="4">
    <source>
        <dbReference type="Proteomes" id="UP000789831"/>
    </source>
</evidence>
<feature type="compositionally biased region" description="Polar residues" evidence="2">
    <location>
        <begin position="441"/>
        <end position="454"/>
    </location>
</feature>
<feature type="compositionally biased region" description="Polar residues" evidence="2">
    <location>
        <begin position="163"/>
        <end position="174"/>
    </location>
</feature>
<feature type="region of interest" description="Disordered" evidence="2">
    <location>
        <begin position="163"/>
        <end position="300"/>
    </location>
</feature>
<sequence length="728" mass="80927">MLLTRLQLGVYANQQPFCLYLFPVVQSPLPSQEGPLSQFRTDSSQHTQECYRLRDIDVIFFESRVGYIYNSGKIPKMYFDMPGHCFQEHSGDLYLSTRALNSTATRFGNHLLAEFCKLGKQEILAGHADRILNSVSISRGSFIEAEFEFFSMDSRNNIIPSPTLTPKTTIQHSPPHSFREDLPLIMTSPSPSSTERHLCHPCSPVNTRKRMSLEEVLDNDESDNRRYESRVASPVERIVSPNGSDRGNLLIKQESSSPILSGSEHSFNPSSPNHLSKSSPQSPASSNTSTTDLSTLINDDDTRIRKKRRVTISPVTSNNIKVTNNPEVMEQVRNTLKLKQQQKAIIEARQQAQQQQILQQQQNQVDRRHSVVSKINSQSSDATGWDRVNNSGTTLKRTHSKRNSRNLSVFAPPYNNGQTNSAHFSPSRNLSRSNSPIVTPITPTMNNRPSSRLSVSGYPLSANPAFRPAQSIQNNDVNNTHSASKSASINGLISSQNVEFLSSSSSSNNIAPDNVKQQERSSSSMDDLTHGDRTNKESFINLFDSLYDTVADSRNLKSTLEDQIRKSSTLLQTLQTSGSMIEGLVRGHFREMQRDIVKDLMTLEKRIAKVEREIRQSSVVGMSLSPPLDPDRRLSDISTASYDMGYPHHHLSHRPSTAYSGNTSSTNSYASGSPYTPTTSVHPIVGGTSPPLTATLNGGGSDNLKDYPSMLSALQERLESLERRMSVP</sequence>
<evidence type="ECO:0000256" key="1">
    <source>
        <dbReference type="SAM" id="Coils"/>
    </source>
</evidence>
<feature type="region of interest" description="Disordered" evidence="2">
    <location>
        <begin position="653"/>
        <end position="703"/>
    </location>
</feature>
<dbReference type="Proteomes" id="UP000789831">
    <property type="component" value="Unassembled WGS sequence"/>
</dbReference>
<keyword evidence="1" id="KW-0175">Coiled coil</keyword>
<reference evidence="3" key="1">
    <citation type="submission" date="2021-06" db="EMBL/GenBank/DDBJ databases">
        <authorList>
            <person name="Kallberg Y."/>
            <person name="Tangrot J."/>
            <person name="Rosling A."/>
        </authorList>
    </citation>
    <scope>NUCLEOTIDE SEQUENCE</scope>
    <source>
        <strain evidence="3">MT106</strain>
    </source>
</reference>